<dbReference type="Proteomes" id="UP000216352">
    <property type="component" value="Unassembled WGS sequence"/>
</dbReference>
<reference evidence="1 2" key="1">
    <citation type="journal article" date="2017" name="BMC Genomics">
        <title>Comparative genomic and phylogenomic analyses of the Bifidobacteriaceae family.</title>
        <authorList>
            <person name="Lugli G.A."/>
            <person name="Milani C."/>
            <person name="Turroni F."/>
            <person name="Duranti S."/>
            <person name="Mancabelli L."/>
            <person name="Mangifesta M."/>
            <person name="Ferrario C."/>
            <person name="Modesto M."/>
            <person name="Mattarelli P."/>
            <person name="Jiri K."/>
            <person name="van Sinderen D."/>
            <person name="Ventura M."/>
        </authorList>
    </citation>
    <scope>NUCLEOTIDE SEQUENCE [LARGE SCALE GENOMIC DNA]</scope>
    <source>
        <strain evidence="1 2">DSM 28807</strain>
    </source>
</reference>
<dbReference type="STRING" id="1603886.GCA_001895165_00221"/>
<gene>
    <name evidence="1" type="ORF">BLEM_1373</name>
</gene>
<name>A0A261FSS3_9BIFI</name>
<dbReference type="AlphaFoldDB" id="A0A261FSS3"/>
<organism evidence="1 2">
    <name type="scientific">Bifidobacterium lemurum</name>
    <dbReference type="NCBI Taxonomy" id="1603886"/>
    <lineage>
        <taxon>Bacteria</taxon>
        <taxon>Bacillati</taxon>
        <taxon>Actinomycetota</taxon>
        <taxon>Actinomycetes</taxon>
        <taxon>Bifidobacteriales</taxon>
        <taxon>Bifidobacteriaceae</taxon>
        <taxon>Bifidobacterium</taxon>
    </lineage>
</organism>
<dbReference type="OrthoDB" id="3240197at2"/>
<dbReference type="InterPro" id="IPR025329">
    <property type="entry name" value="DUF4235"/>
</dbReference>
<evidence type="ECO:0000313" key="2">
    <source>
        <dbReference type="Proteomes" id="UP000216352"/>
    </source>
</evidence>
<sequence>MTDVYADYQDGYEGSSADRIVAQFHAIDDKVNAMRDQRLNDPDSLGDKLIKFTLPTLAGLAAGKAFQLLWDRGPGRKTAGDAAQQGLVMSLAFAAASAAFGAIVSQLSDRGSQALVDRRHRKARR</sequence>
<evidence type="ECO:0000313" key="1">
    <source>
        <dbReference type="EMBL" id="OZG61836.1"/>
    </source>
</evidence>
<keyword evidence="2" id="KW-1185">Reference proteome</keyword>
<dbReference type="RefSeq" id="WP_072723699.1">
    <property type="nucleotide sequence ID" value="NZ_BDIS01000002.1"/>
</dbReference>
<comment type="caution">
    <text evidence="1">The sequence shown here is derived from an EMBL/GenBank/DDBJ whole genome shotgun (WGS) entry which is preliminary data.</text>
</comment>
<protein>
    <recommendedName>
        <fullName evidence="3">Membrane associated protein</fullName>
    </recommendedName>
</protein>
<evidence type="ECO:0008006" key="3">
    <source>
        <dbReference type="Google" id="ProtNLM"/>
    </source>
</evidence>
<accession>A0A261FSS3</accession>
<proteinExistence type="predicted"/>
<dbReference type="EMBL" id="MWWX01000008">
    <property type="protein sequence ID" value="OZG61836.1"/>
    <property type="molecule type" value="Genomic_DNA"/>
</dbReference>
<dbReference type="Pfam" id="PF14019">
    <property type="entry name" value="DUF4235"/>
    <property type="match status" value="1"/>
</dbReference>